<evidence type="ECO:0000256" key="6">
    <source>
        <dbReference type="PROSITE-ProRule" id="PRU00339"/>
    </source>
</evidence>
<name>A0A4U1CMC6_9SPHI</name>
<feature type="domain" description="Histidine kinase" evidence="9">
    <location>
        <begin position="481"/>
        <end position="691"/>
    </location>
</feature>
<proteinExistence type="predicted"/>
<dbReference type="PRINTS" id="PR00344">
    <property type="entry name" value="BCTRLSENSOR"/>
</dbReference>
<keyword evidence="7" id="KW-0472">Membrane</keyword>
<keyword evidence="6" id="KW-0802">TPR repeat</keyword>
<dbReference type="SMART" id="SM00028">
    <property type="entry name" value="TPR"/>
    <property type="match status" value="5"/>
</dbReference>
<feature type="transmembrane region" description="Helical" evidence="7">
    <location>
        <begin position="414"/>
        <end position="433"/>
    </location>
</feature>
<sequence>MLPYLNYKMIGRLILLSCLTCMLLTGCQHYRTQTPDHTSVTDSIIDRANTLLNTGRINDALSHLDSAYNKLQNPGPIDLWKKYNFKSNFYLNYQIIPEKANRYTDSMFTVLKGNESAHKNCYAQTMFAKGDVLRARKSFDEAFENYYKGLEFAEKNLDTCLFTNFSNRLGLIRYAQEEYLNAIPYFKKALHENSHCTGSDFAEQFAVPQSIYNNIALSFEKADKPDSALHYYLKASEFIDKRSKPFPEKIVFIETSKGVIYGNLGGLYAQLHHYAEAEKYLKASIKINDQPGYAVEDAQTAKLKLANLYLDLNRLDEANSMINELELNVSSREGFNNENSYMLKYIYDLKSRYFNKRNDPQNAYQYLLKYSAISDSLNTEISGLKNVDIDAAFKHSEQQHKLNLMNRDNQLKTFYLIAAIVFIILAVSLMFTARANLKRSHSNVEKLTALNKRITDQNEQMHLTLAILEQSQAENARMMKIVAHDLRTPIGAIKMVASLMLQKSVLSDEDKELLDMVKRSSKDCLNLVSEMLQPTQSPEQLEKEPEELDKMLGYCVEQLKLKAEGKNQQITIQTEQLLVPINSEKLWRVMSNLITNAIKFSPNNTTIQISLIKKENNAIISVKDQGIGIPDEIKNKIFNQFSEAQRKGTAGEQTFGLGLSISTQIVNAHGGKIWFENNTDKGVTFYVELPL</sequence>
<dbReference type="CDD" id="cd00082">
    <property type="entry name" value="HisKA"/>
    <property type="match status" value="1"/>
</dbReference>
<dbReference type="PANTHER" id="PTHR43547">
    <property type="entry name" value="TWO-COMPONENT HISTIDINE KINASE"/>
    <property type="match status" value="1"/>
</dbReference>
<feature type="repeat" description="TPR" evidence="6">
    <location>
        <begin position="123"/>
        <end position="156"/>
    </location>
</feature>
<keyword evidence="5 10" id="KW-0418">Kinase</keyword>
<dbReference type="InterPro" id="IPR003661">
    <property type="entry name" value="HisK_dim/P_dom"/>
</dbReference>
<dbReference type="InterPro" id="IPR036890">
    <property type="entry name" value="HATPase_C_sf"/>
</dbReference>
<keyword evidence="7" id="KW-1133">Transmembrane helix</keyword>
<dbReference type="GO" id="GO:0000155">
    <property type="term" value="F:phosphorelay sensor kinase activity"/>
    <property type="evidence" value="ECO:0007669"/>
    <property type="project" value="InterPro"/>
</dbReference>
<comment type="caution">
    <text evidence="10">The sequence shown here is derived from an EMBL/GenBank/DDBJ whole genome shotgun (WGS) entry which is preliminary data.</text>
</comment>
<dbReference type="PROSITE" id="PS50005">
    <property type="entry name" value="TPR"/>
    <property type="match status" value="1"/>
</dbReference>
<dbReference type="EC" id="2.7.13.3" evidence="2"/>
<dbReference type="AlphaFoldDB" id="A0A4U1CMC6"/>
<dbReference type="Gene3D" id="1.25.40.10">
    <property type="entry name" value="Tetratricopeptide repeat domain"/>
    <property type="match status" value="1"/>
</dbReference>
<evidence type="ECO:0000259" key="9">
    <source>
        <dbReference type="PROSITE" id="PS50109"/>
    </source>
</evidence>
<evidence type="ECO:0000256" key="3">
    <source>
        <dbReference type="ARBA" id="ARBA00022553"/>
    </source>
</evidence>
<feature type="signal peptide" evidence="8">
    <location>
        <begin position="1"/>
        <end position="30"/>
    </location>
</feature>
<dbReference type="OrthoDB" id="9810447at2"/>
<keyword evidence="11" id="KW-1185">Reference proteome</keyword>
<keyword evidence="8" id="KW-0732">Signal</keyword>
<dbReference type="InterPro" id="IPR019734">
    <property type="entry name" value="TPR_rpt"/>
</dbReference>
<organism evidence="10 11">
    <name type="scientific">Pedobacter frigoris</name>
    <dbReference type="NCBI Taxonomy" id="2571272"/>
    <lineage>
        <taxon>Bacteria</taxon>
        <taxon>Pseudomonadati</taxon>
        <taxon>Bacteroidota</taxon>
        <taxon>Sphingobacteriia</taxon>
        <taxon>Sphingobacteriales</taxon>
        <taxon>Sphingobacteriaceae</taxon>
        <taxon>Pedobacter</taxon>
    </lineage>
</organism>
<dbReference type="CDD" id="cd00075">
    <property type="entry name" value="HATPase"/>
    <property type="match status" value="1"/>
</dbReference>
<dbReference type="InterPro" id="IPR005467">
    <property type="entry name" value="His_kinase_dom"/>
</dbReference>
<evidence type="ECO:0000313" key="11">
    <source>
        <dbReference type="Proteomes" id="UP000307244"/>
    </source>
</evidence>
<dbReference type="PANTHER" id="PTHR43547:SF2">
    <property type="entry name" value="HYBRID SIGNAL TRANSDUCTION HISTIDINE KINASE C"/>
    <property type="match status" value="1"/>
</dbReference>
<evidence type="ECO:0000256" key="8">
    <source>
        <dbReference type="SAM" id="SignalP"/>
    </source>
</evidence>
<dbReference type="InterPro" id="IPR004358">
    <property type="entry name" value="Sig_transdc_His_kin-like_C"/>
</dbReference>
<gene>
    <name evidence="10" type="ORF">FA047_00070</name>
</gene>
<dbReference type="SMART" id="SM00388">
    <property type="entry name" value="HisKA"/>
    <property type="match status" value="1"/>
</dbReference>
<evidence type="ECO:0000256" key="4">
    <source>
        <dbReference type="ARBA" id="ARBA00022679"/>
    </source>
</evidence>
<reference evidence="10 11" key="1">
    <citation type="submission" date="2019-04" db="EMBL/GenBank/DDBJ databases">
        <title>Pedobacter sp. RP-3-15 sp. nov., isolated from Arctic soil.</title>
        <authorList>
            <person name="Dahal R.H."/>
            <person name="Kim D.-U."/>
        </authorList>
    </citation>
    <scope>NUCLEOTIDE SEQUENCE [LARGE SCALE GENOMIC DNA]</scope>
    <source>
        <strain evidence="10 11">RP-3-15</strain>
    </source>
</reference>
<evidence type="ECO:0000256" key="2">
    <source>
        <dbReference type="ARBA" id="ARBA00012438"/>
    </source>
</evidence>
<keyword evidence="4" id="KW-0808">Transferase</keyword>
<dbReference type="InterPro" id="IPR036097">
    <property type="entry name" value="HisK_dim/P_sf"/>
</dbReference>
<dbReference type="Gene3D" id="3.30.565.10">
    <property type="entry name" value="Histidine kinase-like ATPase, C-terminal domain"/>
    <property type="match status" value="1"/>
</dbReference>
<dbReference type="InterPro" id="IPR003594">
    <property type="entry name" value="HATPase_dom"/>
</dbReference>
<accession>A0A4U1CMC6</accession>
<dbReference type="FunFam" id="3.30.565.10:FF:000006">
    <property type="entry name" value="Sensor histidine kinase WalK"/>
    <property type="match status" value="1"/>
</dbReference>
<dbReference type="PROSITE" id="PS50109">
    <property type="entry name" value="HIS_KIN"/>
    <property type="match status" value="1"/>
</dbReference>
<evidence type="ECO:0000256" key="5">
    <source>
        <dbReference type="ARBA" id="ARBA00022777"/>
    </source>
</evidence>
<evidence type="ECO:0000313" key="10">
    <source>
        <dbReference type="EMBL" id="TKC08533.1"/>
    </source>
</evidence>
<keyword evidence="7" id="KW-0812">Transmembrane</keyword>
<dbReference type="Pfam" id="PF00512">
    <property type="entry name" value="HisKA"/>
    <property type="match status" value="1"/>
</dbReference>
<dbReference type="SUPFAM" id="SSF48452">
    <property type="entry name" value="TPR-like"/>
    <property type="match status" value="1"/>
</dbReference>
<dbReference type="SUPFAM" id="SSF55874">
    <property type="entry name" value="ATPase domain of HSP90 chaperone/DNA topoisomerase II/histidine kinase"/>
    <property type="match status" value="1"/>
</dbReference>
<keyword evidence="3" id="KW-0597">Phosphoprotein</keyword>
<dbReference type="Pfam" id="PF13181">
    <property type="entry name" value="TPR_8"/>
    <property type="match status" value="1"/>
</dbReference>
<protein>
    <recommendedName>
        <fullName evidence="2">histidine kinase</fullName>
        <ecNumber evidence="2">2.7.13.3</ecNumber>
    </recommendedName>
</protein>
<dbReference type="SUPFAM" id="SSF47384">
    <property type="entry name" value="Homodimeric domain of signal transducing histidine kinase"/>
    <property type="match status" value="1"/>
</dbReference>
<feature type="chain" id="PRO_5020221928" description="histidine kinase" evidence="8">
    <location>
        <begin position="31"/>
        <end position="691"/>
    </location>
</feature>
<dbReference type="Gene3D" id="1.10.287.130">
    <property type="match status" value="1"/>
</dbReference>
<dbReference type="Pfam" id="PF02518">
    <property type="entry name" value="HATPase_c"/>
    <property type="match status" value="1"/>
</dbReference>
<dbReference type="Proteomes" id="UP000307244">
    <property type="component" value="Unassembled WGS sequence"/>
</dbReference>
<dbReference type="EMBL" id="SWBQ01000001">
    <property type="protein sequence ID" value="TKC08533.1"/>
    <property type="molecule type" value="Genomic_DNA"/>
</dbReference>
<dbReference type="SMART" id="SM00387">
    <property type="entry name" value="HATPase_c"/>
    <property type="match status" value="1"/>
</dbReference>
<dbReference type="InterPro" id="IPR011990">
    <property type="entry name" value="TPR-like_helical_dom_sf"/>
</dbReference>
<comment type="catalytic activity">
    <reaction evidence="1">
        <text>ATP + protein L-histidine = ADP + protein N-phospho-L-histidine.</text>
        <dbReference type="EC" id="2.7.13.3"/>
    </reaction>
</comment>
<evidence type="ECO:0000256" key="1">
    <source>
        <dbReference type="ARBA" id="ARBA00000085"/>
    </source>
</evidence>
<evidence type="ECO:0000256" key="7">
    <source>
        <dbReference type="SAM" id="Phobius"/>
    </source>
</evidence>